<dbReference type="Proteomes" id="UP000292627">
    <property type="component" value="Unassembled WGS sequence"/>
</dbReference>
<gene>
    <name evidence="14" type="ORF">EA660_03865</name>
</gene>
<keyword evidence="8" id="KW-0865">Zymogen</keyword>
<dbReference type="FunFam" id="3.40.50.200:FF:000022">
    <property type="entry name" value="Extracellular protease"/>
    <property type="match status" value="1"/>
</dbReference>
<keyword evidence="6 9" id="KW-0378">Hydrolase</keyword>
<evidence type="ECO:0000256" key="9">
    <source>
        <dbReference type="PROSITE-ProRule" id="PRU01240"/>
    </source>
</evidence>
<dbReference type="InterPro" id="IPR023827">
    <property type="entry name" value="Peptidase_S8_Asp-AS"/>
</dbReference>
<dbReference type="EMBL" id="SHMC01000001">
    <property type="protein sequence ID" value="TAA28723.1"/>
    <property type="molecule type" value="Genomic_DNA"/>
</dbReference>
<feature type="active site" description="Charge relay system" evidence="9">
    <location>
        <position position="205"/>
    </location>
</feature>
<dbReference type="Gene3D" id="2.60.120.380">
    <property type="match status" value="1"/>
</dbReference>
<dbReference type="GO" id="GO:0004252">
    <property type="term" value="F:serine-type endopeptidase activity"/>
    <property type="evidence" value="ECO:0007669"/>
    <property type="project" value="UniProtKB-UniRule"/>
</dbReference>
<comment type="subcellular location">
    <subcellularLocation>
        <location evidence="1">Secreted</location>
    </subcellularLocation>
</comment>
<comment type="similarity">
    <text evidence="2 9 10">Belongs to the peptidase S8 family.</text>
</comment>
<comment type="caution">
    <text evidence="14">The sequence shown here is derived from an EMBL/GenBank/DDBJ whole genome shotgun (WGS) entry which is preliminary data.</text>
</comment>
<dbReference type="InterPro" id="IPR015500">
    <property type="entry name" value="Peptidase_S8_subtilisin-rel"/>
</dbReference>
<dbReference type="Pfam" id="PF04151">
    <property type="entry name" value="PPC"/>
    <property type="match status" value="1"/>
</dbReference>
<dbReference type="PROSITE" id="PS00138">
    <property type="entry name" value="SUBTILASE_SER"/>
    <property type="match status" value="1"/>
</dbReference>
<reference evidence="14 15" key="1">
    <citation type="submission" date="2019-02" db="EMBL/GenBank/DDBJ databases">
        <title>WGS of Pseudoxanthomonas species novum from clinical isolates.</title>
        <authorList>
            <person name="Bernier A.-M."/>
            <person name="Bernard K."/>
            <person name="Vachon A."/>
        </authorList>
    </citation>
    <scope>NUCLEOTIDE SEQUENCE [LARGE SCALE GENOMIC DNA]</scope>
    <source>
        <strain evidence="14 15">NML171200</strain>
    </source>
</reference>
<dbReference type="Pfam" id="PF00082">
    <property type="entry name" value="Peptidase_S8"/>
    <property type="match status" value="1"/>
</dbReference>
<evidence type="ECO:0000313" key="14">
    <source>
        <dbReference type="EMBL" id="TAA28723.1"/>
    </source>
</evidence>
<organism evidence="14 15">
    <name type="scientific">Pseudoxanthomonas winnipegensis</name>
    <dbReference type="NCBI Taxonomy" id="2480810"/>
    <lineage>
        <taxon>Bacteria</taxon>
        <taxon>Pseudomonadati</taxon>
        <taxon>Pseudomonadota</taxon>
        <taxon>Gammaproteobacteria</taxon>
        <taxon>Lysobacterales</taxon>
        <taxon>Lysobacteraceae</taxon>
        <taxon>Pseudoxanthomonas</taxon>
    </lineage>
</organism>
<dbReference type="PANTHER" id="PTHR43806">
    <property type="entry name" value="PEPTIDASE S8"/>
    <property type="match status" value="1"/>
</dbReference>
<dbReference type="AlphaFoldDB" id="A0A4Q8LI87"/>
<dbReference type="GO" id="GO:0006508">
    <property type="term" value="P:proteolysis"/>
    <property type="evidence" value="ECO:0007669"/>
    <property type="project" value="UniProtKB-KW"/>
</dbReference>
<dbReference type="PROSITE" id="PS00136">
    <property type="entry name" value="SUBTILASE_ASP"/>
    <property type="match status" value="1"/>
</dbReference>
<evidence type="ECO:0000259" key="12">
    <source>
        <dbReference type="Pfam" id="PF00082"/>
    </source>
</evidence>
<evidence type="ECO:0000256" key="2">
    <source>
        <dbReference type="ARBA" id="ARBA00011073"/>
    </source>
</evidence>
<dbReference type="InterPro" id="IPR022398">
    <property type="entry name" value="Peptidase_S8_His-AS"/>
</dbReference>
<evidence type="ECO:0000256" key="5">
    <source>
        <dbReference type="ARBA" id="ARBA00022729"/>
    </source>
</evidence>
<evidence type="ECO:0000256" key="3">
    <source>
        <dbReference type="ARBA" id="ARBA00022525"/>
    </source>
</evidence>
<evidence type="ECO:0000313" key="15">
    <source>
        <dbReference type="Proteomes" id="UP000292627"/>
    </source>
</evidence>
<evidence type="ECO:0000256" key="4">
    <source>
        <dbReference type="ARBA" id="ARBA00022670"/>
    </source>
</evidence>
<dbReference type="InterPro" id="IPR034176">
    <property type="entry name" value="Peptidases_S8_13"/>
</dbReference>
<dbReference type="InterPro" id="IPR050131">
    <property type="entry name" value="Peptidase_S8_subtilisin-like"/>
</dbReference>
<dbReference type="CDD" id="cd07496">
    <property type="entry name" value="Peptidases_S8_13"/>
    <property type="match status" value="1"/>
</dbReference>
<feature type="active site" description="Charge relay system" evidence="9">
    <location>
        <position position="465"/>
    </location>
</feature>
<dbReference type="InterPro" id="IPR036852">
    <property type="entry name" value="Peptidase_S8/S53_dom_sf"/>
</dbReference>
<evidence type="ECO:0000256" key="6">
    <source>
        <dbReference type="ARBA" id="ARBA00022801"/>
    </source>
</evidence>
<dbReference type="InterPro" id="IPR007280">
    <property type="entry name" value="Peptidase_C_arc/bac"/>
</dbReference>
<evidence type="ECO:0000256" key="7">
    <source>
        <dbReference type="ARBA" id="ARBA00022825"/>
    </source>
</evidence>
<feature type="chain" id="PRO_5020798105" evidence="11">
    <location>
        <begin position="26"/>
        <end position="645"/>
    </location>
</feature>
<keyword evidence="5 11" id="KW-0732">Signal</keyword>
<evidence type="ECO:0000259" key="13">
    <source>
        <dbReference type="Pfam" id="PF04151"/>
    </source>
</evidence>
<dbReference type="PANTHER" id="PTHR43806:SF11">
    <property type="entry name" value="CEREVISIN-RELATED"/>
    <property type="match status" value="1"/>
</dbReference>
<feature type="active site" description="Charge relay system" evidence="9">
    <location>
        <position position="272"/>
    </location>
</feature>
<dbReference type="InterPro" id="IPR000209">
    <property type="entry name" value="Peptidase_S8/S53_dom"/>
</dbReference>
<evidence type="ECO:0000256" key="8">
    <source>
        <dbReference type="ARBA" id="ARBA00023145"/>
    </source>
</evidence>
<dbReference type="Gene3D" id="3.40.50.200">
    <property type="entry name" value="Peptidase S8/S53 domain"/>
    <property type="match status" value="1"/>
</dbReference>
<evidence type="ECO:0000256" key="11">
    <source>
        <dbReference type="SAM" id="SignalP"/>
    </source>
</evidence>
<keyword evidence="3" id="KW-0964">Secreted</keyword>
<dbReference type="GO" id="GO:0005576">
    <property type="term" value="C:extracellular region"/>
    <property type="evidence" value="ECO:0007669"/>
    <property type="project" value="UniProtKB-SubCell"/>
</dbReference>
<evidence type="ECO:0000256" key="1">
    <source>
        <dbReference type="ARBA" id="ARBA00004613"/>
    </source>
</evidence>
<dbReference type="SUPFAM" id="SSF52743">
    <property type="entry name" value="Subtilisin-like"/>
    <property type="match status" value="1"/>
</dbReference>
<keyword evidence="4 9" id="KW-0645">Protease</keyword>
<accession>A0A4Q8LI87</accession>
<feature type="domain" description="Peptidase C-terminal archaeal/bacterial" evidence="13">
    <location>
        <begin position="565"/>
        <end position="631"/>
    </location>
</feature>
<feature type="signal peptide" evidence="11">
    <location>
        <begin position="1"/>
        <end position="25"/>
    </location>
</feature>
<evidence type="ECO:0000256" key="10">
    <source>
        <dbReference type="RuleBase" id="RU003355"/>
    </source>
</evidence>
<name>A0A4Q8LI87_9GAMM</name>
<dbReference type="RefSeq" id="WP_130550239.1">
    <property type="nucleotide sequence ID" value="NZ_SHMC01000001.1"/>
</dbReference>
<proteinExistence type="inferred from homology"/>
<dbReference type="OrthoDB" id="9790784at2"/>
<feature type="domain" description="Peptidase S8/S53" evidence="12">
    <location>
        <begin position="196"/>
        <end position="519"/>
    </location>
</feature>
<dbReference type="PROSITE" id="PS00137">
    <property type="entry name" value="SUBTILASE_HIS"/>
    <property type="match status" value="1"/>
</dbReference>
<dbReference type="PROSITE" id="PS51892">
    <property type="entry name" value="SUBTILASE"/>
    <property type="match status" value="1"/>
</dbReference>
<dbReference type="InterPro" id="IPR023828">
    <property type="entry name" value="Peptidase_S8_Ser-AS"/>
</dbReference>
<dbReference type="PRINTS" id="PR00723">
    <property type="entry name" value="SUBTILISIN"/>
</dbReference>
<protein>
    <submittedName>
        <fullName evidence="14">Protease</fullName>
    </submittedName>
</protein>
<sequence length="645" mass="65188">MTSTPRGILLPALVLALAASTAGHAATPAQTTRLPAPGAAADADQKIGRFIITYRDGSTATTPSASNIASRATTALSRAGLNASGRIATASHLRRLATGAELVKTSRKLDRVEAEAFMRQLAADPAVLRVQPDLLRRPVRDIRAPAAAAAATFTPNDTYYAKYQWHLKAPDGTATQNGNANNGGANVNNAWDLADGNGIVIAVLDTGITRHVDLNTELAGDGYDFITDKLISGRDADGRAPGGWDTGDWTTEEPWLSACTNADNPPEDSTWHGTHVAGTAGAELTNNAAGMAGVAYSAKILPVRVLGHCGGYDSDIADAIIWAAGGSVDGVPVNAHPAQVINLSLGGSGVCTASDVTGQAVAQANALGATVVVSAGNSNADAAGYSPASCPGVITVASTGITSRRAYYSNYGTSVEIAAPGGGVYPNDGTSGTPGNDGFVWQALNSGTTTPVDNDSDYGGYAGTSQAAPHVSGVVALVQGARLDAGLPLLTPTEVVALLQRTAHAPTVAPVANRPIGAGIVDAAAAVKEAIATPCDPQTETCGPQATPLTNKVGVTISGTAGSEALYSFEAAAGKTLSFITLGGTGNLSLYASFGEAPTSSDFDAKSTRAGNNETVRFTAPKAGTYYLKVVGTGAYAGATLSARQ</sequence>
<keyword evidence="7 9" id="KW-0720">Serine protease</keyword>